<name>A0ACB9ZF95_9PEZI</name>
<gene>
    <name evidence="1" type="ORF">F4820DRAFT_404808</name>
</gene>
<comment type="caution">
    <text evidence="1">The sequence shown here is derived from an EMBL/GenBank/DDBJ whole genome shotgun (WGS) entry which is preliminary data.</text>
</comment>
<organism evidence="1 2">
    <name type="scientific">Hypoxylon rubiginosum</name>
    <dbReference type="NCBI Taxonomy" id="110542"/>
    <lineage>
        <taxon>Eukaryota</taxon>
        <taxon>Fungi</taxon>
        <taxon>Dikarya</taxon>
        <taxon>Ascomycota</taxon>
        <taxon>Pezizomycotina</taxon>
        <taxon>Sordariomycetes</taxon>
        <taxon>Xylariomycetidae</taxon>
        <taxon>Xylariales</taxon>
        <taxon>Hypoxylaceae</taxon>
        <taxon>Hypoxylon</taxon>
    </lineage>
</organism>
<proteinExistence type="predicted"/>
<evidence type="ECO:0000313" key="2">
    <source>
        <dbReference type="Proteomes" id="UP001497700"/>
    </source>
</evidence>
<dbReference type="EMBL" id="MU393426">
    <property type="protein sequence ID" value="KAI4870011.1"/>
    <property type="molecule type" value="Genomic_DNA"/>
</dbReference>
<reference evidence="1 2" key="1">
    <citation type="journal article" date="2022" name="New Phytol.">
        <title>Ecological generalism drives hyperdiversity of secondary metabolite gene clusters in xylarialean endophytes.</title>
        <authorList>
            <person name="Franco M.E.E."/>
            <person name="Wisecaver J.H."/>
            <person name="Arnold A.E."/>
            <person name="Ju Y.M."/>
            <person name="Slot J.C."/>
            <person name="Ahrendt S."/>
            <person name="Moore L.P."/>
            <person name="Eastman K.E."/>
            <person name="Scott K."/>
            <person name="Konkel Z."/>
            <person name="Mondo S.J."/>
            <person name="Kuo A."/>
            <person name="Hayes R.D."/>
            <person name="Haridas S."/>
            <person name="Andreopoulos B."/>
            <person name="Riley R."/>
            <person name="LaButti K."/>
            <person name="Pangilinan J."/>
            <person name="Lipzen A."/>
            <person name="Amirebrahimi M."/>
            <person name="Yan J."/>
            <person name="Adam C."/>
            <person name="Keymanesh K."/>
            <person name="Ng V."/>
            <person name="Louie K."/>
            <person name="Northen T."/>
            <person name="Drula E."/>
            <person name="Henrissat B."/>
            <person name="Hsieh H.M."/>
            <person name="Youens-Clark K."/>
            <person name="Lutzoni F."/>
            <person name="Miadlikowska J."/>
            <person name="Eastwood D.C."/>
            <person name="Hamelin R.C."/>
            <person name="Grigoriev I.V."/>
            <person name="U'Ren J.M."/>
        </authorList>
    </citation>
    <scope>NUCLEOTIDE SEQUENCE [LARGE SCALE GENOMIC DNA]</scope>
    <source>
        <strain evidence="1 2">CBS 119005</strain>
    </source>
</reference>
<accession>A0ACB9ZF95</accession>
<protein>
    <submittedName>
        <fullName evidence="1">Uncharacterized protein</fullName>
    </submittedName>
</protein>
<sequence length="704" mass="78344">MPTDSLTPDGDDIPSTVLNFSRPTRPPVSMHRLSSENTQSRGHKRFDLSTETIIHNAPDANFEHITLTRPASQPSGAHLNAAQSDMGRAKSERRFLWRRRRGTDPGKSAPAKSGGLVMSMRAQNLTSNSIEQVKRDHFADLAIPDYHLHLLTPDTVETNDSQSTVSDDSPSTTPNPGLLGTMGRNRMAMSSVTNLVAPLRENGRIEQDTTVTTAISSQSKLKGIMRHSSIRRKLVPSILVTTRPKETENRQRPPSFDELQDHTANGFPRHTPEYQSQHLPLSPLKRTDIEQTVSLLPRTDSHIKRARRESVSIPTTIITGCGSDRQSQPDSLRPNLEVEPCQVDGATETNQAPVAPTFSDRHEPCAEPVTTLEKRRTASPPTTPRSGSPNLGLVQETPEIVITSTHPVTPEKKPPTRVSTPTTPRLCRIIQQNAETKRSDKSTDIDIPKVIDISEKAENTKTETPKPTEVKRVRVQEVQIQKTGAERHSVNPGRTRATSSQEAHPRVPSDEQQETIVGEAARIAVLRSKAKEIARSRSADRKVSRTKSRSPSPVRKQASNSKPAAETKHSLQQRRPKKRRPSEGGVGIGLPSKPSEHISRSTTAQVRHRSAEEKTKRPEEEEAVTFMQLCRTIYVVFVGLACNWWITVRPVFDAQSDLWRRRHKKQSTWEDVGTFTSASLFCLAAAFGGWYISRVCWCVVERLA</sequence>
<keyword evidence="2" id="KW-1185">Reference proteome</keyword>
<dbReference type="Proteomes" id="UP001497700">
    <property type="component" value="Unassembled WGS sequence"/>
</dbReference>
<evidence type="ECO:0000313" key="1">
    <source>
        <dbReference type="EMBL" id="KAI4870011.1"/>
    </source>
</evidence>